<dbReference type="Pfam" id="PF00001">
    <property type="entry name" value="7tm_1"/>
    <property type="match status" value="2"/>
</dbReference>
<evidence type="ECO:0000256" key="1">
    <source>
        <dbReference type="ARBA" id="ARBA00004651"/>
    </source>
</evidence>
<dbReference type="PANTHER" id="PTHR24246">
    <property type="entry name" value="OLFACTORY RECEPTOR AND ADENOSINE RECEPTOR"/>
    <property type="match status" value="1"/>
</dbReference>
<dbReference type="Gene3D" id="1.20.1070.10">
    <property type="entry name" value="Rhodopsin 7-helix transmembrane proteins"/>
    <property type="match status" value="2"/>
</dbReference>
<dbReference type="PANTHER" id="PTHR24246:SF27">
    <property type="entry name" value="ADENOSINE RECEPTOR, ISOFORM A"/>
    <property type="match status" value="1"/>
</dbReference>
<feature type="transmembrane region" description="Helical" evidence="10">
    <location>
        <begin position="149"/>
        <end position="169"/>
    </location>
</feature>
<dbReference type="InterPro" id="IPR017452">
    <property type="entry name" value="GPCR_Rhodpsn_7TM"/>
</dbReference>
<organism evidence="12 13">
    <name type="scientific">Acropora cervicornis</name>
    <name type="common">Staghorn coral</name>
    <dbReference type="NCBI Taxonomy" id="6130"/>
    <lineage>
        <taxon>Eukaryota</taxon>
        <taxon>Metazoa</taxon>
        <taxon>Cnidaria</taxon>
        <taxon>Anthozoa</taxon>
        <taxon>Hexacorallia</taxon>
        <taxon>Scleractinia</taxon>
        <taxon>Astrocoeniina</taxon>
        <taxon>Acroporidae</taxon>
        <taxon>Acropora</taxon>
    </lineage>
</organism>
<feature type="domain" description="G-protein coupled receptors family 1 profile" evidence="11">
    <location>
        <begin position="426"/>
        <end position="673"/>
    </location>
</feature>
<feature type="transmembrane region" description="Helical" evidence="10">
    <location>
        <begin position="529"/>
        <end position="550"/>
    </location>
</feature>
<name>A0AAD9QU26_ACRCE</name>
<keyword evidence="6 10" id="KW-0472">Membrane</keyword>
<evidence type="ECO:0000256" key="2">
    <source>
        <dbReference type="ARBA" id="ARBA00022475"/>
    </source>
</evidence>
<evidence type="ECO:0000256" key="6">
    <source>
        <dbReference type="ARBA" id="ARBA00023136"/>
    </source>
</evidence>
<keyword evidence="5" id="KW-0297">G-protein coupled receptor</keyword>
<proteinExistence type="predicted"/>
<feature type="transmembrane region" description="Helical" evidence="10">
    <location>
        <begin position="34"/>
        <end position="55"/>
    </location>
</feature>
<keyword evidence="13" id="KW-1185">Reference proteome</keyword>
<reference evidence="12" key="1">
    <citation type="journal article" date="2023" name="G3 (Bethesda)">
        <title>Whole genome assembly and annotation of the endangered Caribbean coral Acropora cervicornis.</title>
        <authorList>
            <person name="Selwyn J.D."/>
            <person name="Vollmer S.V."/>
        </authorList>
    </citation>
    <scope>NUCLEOTIDE SEQUENCE</scope>
    <source>
        <strain evidence="12">K2</strain>
    </source>
</reference>
<feature type="transmembrane region" description="Helical" evidence="10">
    <location>
        <begin position="410"/>
        <end position="434"/>
    </location>
</feature>
<reference evidence="12" key="2">
    <citation type="journal article" date="2023" name="Science">
        <title>Genomic signatures of disease resistance in endangered staghorn corals.</title>
        <authorList>
            <person name="Vollmer S.V."/>
            <person name="Selwyn J.D."/>
            <person name="Despard B.A."/>
            <person name="Roesel C.L."/>
        </authorList>
    </citation>
    <scope>NUCLEOTIDE SEQUENCE</scope>
    <source>
        <strain evidence="12">K2</strain>
    </source>
</reference>
<keyword evidence="4 10" id="KW-1133">Transmembrane helix</keyword>
<feature type="transmembrane region" description="Helical" evidence="10">
    <location>
        <begin position="446"/>
        <end position="469"/>
    </location>
</feature>
<keyword evidence="2" id="KW-1003">Cell membrane</keyword>
<keyword evidence="9" id="KW-0807">Transducer</keyword>
<keyword evidence="8" id="KW-0325">Glycoprotein</keyword>
<dbReference type="CDD" id="cd00637">
    <property type="entry name" value="7tm_classA_rhodopsin-like"/>
    <property type="match status" value="1"/>
</dbReference>
<dbReference type="GO" id="GO:0005886">
    <property type="term" value="C:plasma membrane"/>
    <property type="evidence" value="ECO:0007669"/>
    <property type="project" value="UniProtKB-SubCell"/>
</dbReference>
<comment type="subcellular location">
    <subcellularLocation>
        <location evidence="1">Cell membrane</location>
        <topology evidence="1">Multi-pass membrane protein</topology>
    </subcellularLocation>
</comment>
<feature type="transmembrane region" description="Helical" evidence="10">
    <location>
        <begin position="233"/>
        <end position="257"/>
    </location>
</feature>
<dbReference type="InterPro" id="IPR000276">
    <property type="entry name" value="GPCR_Rhodpsn"/>
</dbReference>
<dbReference type="PRINTS" id="PR00237">
    <property type="entry name" value="GPCRRHODOPSN"/>
</dbReference>
<evidence type="ECO:0000256" key="7">
    <source>
        <dbReference type="ARBA" id="ARBA00023170"/>
    </source>
</evidence>
<dbReference type="PROSITE" id="PS50262">
    <property type="entry name" value="G_PROTEIN_RECEP_F1_2"/>
    <property type="match status" value="2"/>
</dbReference>
<dbReference type="SMART" id="SM01381">
    <property type="entry name" value="7TM_GPCR_Srsx"/>
    <property type="match status" value="1"/>
</dbReference>
<accession>A0AAD9QU26</accession>
<evidence type="ECO:0000256" key="9">
    <source>
        <dbReference type="ARBA" id="ARBA00023224"/>
    </source>
</evidence>
<dbReference type="EMBL" id="JARQWQ010000014">
    <property type="protein sequence ID" value="KAK2567386.1"/>
    <property type="molecule type" value="Genomic_DNA"/>
</dbReference>
<dbReference type="Proteomes" id="UP001249851">
    <property type="component" value="Unassembled WGS sequence"/>
</dbReference>
<evidence type="ECO:0000256" key="10">
    <source>
        <dbReference type="SAM" id="Phobius"/>
    </source>
</evidence>
<feature type="transmembrane region" description="Helical" evidence="10">
    <location>
        <begin position="489"/>
        <end position="508"/>
    </location>
</feature>
<sequence length="720" mass="82263">MENSWFPEDTDAVNKSYSNVTDLYRSKSLVTTFMVLYILLALLVIVGNTLVVSAFKKVRTRRAINIFFVSLAVSDLMVGAVSIPLWVYFLSCPYFASCVRPNNHVESFYRSFDVFSALASISNLVAIAIERQFAICWPVQHRTSSFARFYVMIIAIWSYALIVTVFYSIEFSPTWLMYRGVLAFAAGFAVPVAAIIFTYSCIYARVRSMNEHWKKSSAKSSLRNTVQREKRTATTVVIVTVLFLVAWVPFFVVSLMYSFDRASLPSGKGFTALLDFVKWMHYSNSGVNPLVYTYRSEEIRKMFFRYFSKHIDEFSKHPKDRLKLFRSCGDIRVIGKYPWRKPKAVEDLTRNRIVLQELHPWQLDLETNACVKMVGFASSNSSNESLNLANITTTRSPKVNLLRHSKQETLIFVFGYTILALLVITGNSLIIVAFKRNKKLRTATNLFFMSLAASDLLVGVVSIPCWMYILLYDMNAPVQKPISGRFHLAYTFLDVFSALTSIAHLTAVTIERNIAISRPLKHRVISRRYYFVAIAATWVYGLITASLFVVDFKSGSWKKHRGLLTTIAGFIVPTCTITYMYADIYKRVKLFNIRQQSYCLNLRNKRNEEKATAKTVFIVTGLFLLSWLPFFTLSMLSILCPLKCLPRGEHLMHLVDFVKLLHYGNSAINPLIYTMRSLEIRATLKRIIASCIIQRINASSSSREIPLTVGEPLVPINRQQ</sequence>
<evidence type="ECO:0000256" key="5">
    <source>
        <dbReference type="ARBA" id="ARBA00023040"/>
    </source>
</evidence>
<evidence type="ECO:0000313" key="13">
    <source>
        <dbReference type="Proteomes" id="UP001249851"/>
    </source>
</evidence>
<feature type="transmembrane region" description="Helical" evidence="10">
    <location>
        <begin position="562"/>
        <end position="582"/>
    </location>
</feature>
<feature type="domain" description="G-protein coupled receptors family 1 profile" evidence="11">
    <location>
        <begin position="47"/>
        <end position="292"/>
    </location>
</feature>
<evidence type="ECO:0000256" key="4">
    <source>
        <dbReference type="ARBA" id="ARBA00022989"/>
    </source>
</evidence>
<gene>
    <name evidence="12" type="ORF">P5673_008190</name>
</gene>
<dbReference type="GO" id="GO:0004930">
    <property type="term" value="F:G protein-coupled receptor activity"/>
    <property type="evidence" value="ECO:0007669"/>
    <property type="project" value="UniProtKB-KW"/>
</dbReference>
<evidence type="ECO:0000313" key="12">
    <source>
        <dbReference type="EMBL" id="KAK2567386.1"/>
    </source>
</evidence>
<feature type="transmembrane region" description="Helical" evidence="10">
    <location>
        <begin position="67"/>
        <end position="89"/>
    </location>
</feature>
<keyword evidence="7 12" id="KW-0675">Receptor</keyword>
<evidence type="ECO:0000256" key="3">
    <source>
        <dbReference type="ARBA" id="ARBA00022692"/>
    </source>
</evidence>
<keyword evidence="3 10" id="KW-0812">Transmembrane</keyword>
<comment type="caution">
    <text evidence="12">The sequence shown here is derived from an EMBL/GenBank/DDBJ whole genome shotgun (WGS) entry which is preliminary data.</text>
</comment>
<protein>
    <submittedName>
        <fullName evidence="12">QRFP-like peptide receptor</fullName>
    </submittedName>
</protein>
<evidence type="ECO:0000259" key="11">
    <source>
        <dbReference type="PROSITE" id="PS50262"/>
    </source>
</evidence>
<feature type="transmembrane region" description="Helical" evidence="10">
    <location>
        <begin position="615"/>
        <end position="639"/>
    </location>
</feature>
<feature type="transmembrane region" description="Helical" evidence="10">
    <location>
        <begin position="109"/>
        <end position="129"/>
    </location>
</feature>
<dbReference type="AlphaFoldDB" id="A0AAD9QU26"/>
<dbReference type="SUPFAM" id="SSF81321">
    <property type="entry name" value="Family A G protein-coupled receptor-like"/>
    <property type="match status" value="2"/>
</dbReference>
<feature type="transmembrane region" description="Helical" evidence="10">
    <location>
        <begin position="181"/>
        <end position="206"/>
    </location>
</feature>
<evidence type="ECO:0000256" key="8">
    <source>
        <dbReference type="ARBA" id="ARBA00023180"/>
    </source>
</evidence>